<evidence type="ECO:0000256" key="7">
    <source>
        <dbReference type="RuleBase" id="RU003435"/>
    </source>
</evidence>
<dbReference type="PANTHER" id="PTHR43660:SF1">
    <property type="entry name" value="DIPEPTIDYL CARBOXYPEPTIDASE"/>
    <property type="match status" value="1"/>
</dbReference>
<keyword evidence="10" id="KW-1185">Reference proteome</keyword>
<dbReference type="InterPro" id="IPR024077">
    <property type="entry name" value="Neurolysin/TOP_dom2"/>
</dbReference>
<evidence type="ECO:0000256" key="1">
    <source>
        <dbReference type="ARBA" id="ARBA00006040"/>
    </source>
</evidence>
<organism evidence="9 10">
    <name type="scientific">Cryobacterium glucosi</name>
    <dbReference type="NCBI Taxonomy" id="1259175"/>
    <lineage>
        <taxon>Bacteria</taxon>
        <taxon>Bacillati</taxon>
        <taxon>Actinomycetota</taxon>
        <taxon>Actinomycetes</taxon>
        <taxon>Micrococcales</taxon>
        <taxon>Microbacteriaceae</taxon>
        <taxon>Cryobacterium</taxon>
    </lineage>
</organism>
<dbReference type="EMBL" id="SOFS01000012">
    <property type="protein sequence ID" value="TFC22749.1"/>
    <property type="molecule type" value="Genomic_DNA"/>
</dbReference>
<comment type="similarity">
    <text evidence="1 7">Belongs to the peptidase M3 family.</text>
</comment>
<dbReference type="InterPro" id="IPR024079">
    <property type="entry name" value="MetalloPept_cat_dom_sf"/>
</dbReference>
<gene>
    <name evidence="9" type="ORF">E3O46_04780</name>
</gene>
<dbReference type="InterPro" id="IPR034005">
    <property type="entry name" value="M3A_DCP"/>
</dbReference>
<evidence type="ECO:0000256" key="6">
    <source>
        <dbReference type="ARBA" id="ARBA00023049"/>
    </source>
</evidence>
<evidence type="ECO:0000256" key="2">
    <source>
        <dbReference type="ARBA" id="ARBA00022670"/>
    </source>
</evidence>
<evidence type="ECO:0000256" key="4">
    <source>
        <dbReference type="ARBA" id="ARBA00022801"/>
    </source>
</evidence>
<feature type="domain" description="Peptidase M3A/M3B catalytic" evidence="8">
    <location>
        <begin position="233"/>
        <end position="685"/>
    </location>
</feature>
<keyword evidence="5 7" id="KW-0862">Zinc</keyword>
<dbReference type="Gene3D" id="1.10.1370.40">
    <property type="match status" value="1"/>
</dbReference>
<sequence length="700" mass="76516">MDQHNPFARPSTLPFQLPPYAAIRDEHYRPAFLEGMAEQLAEVETICSDPAEPSVANTLLALERSGQLLDRVAAVFFNRSSSDSSPFTIALEEELAPLLAAHSDAIRLRPELFARIAALHARADELGLDPETRYLLERYFTQFTLAGAGLSDADKALLRDFNTRLSVATTRFEKNLLADTNDLALVVDDASELDGLSAGQLSAAAQAATDRGMPGRFVITLVLFTGHPYLALLTNRGVRERLLAASRARGIRGGEHDNRALVLSITRLRAERARLLGFATHAAAVTADGTARTPAAVGDLLHRLAVPAARNARAEQAELQALVDADVAAGILAEGFDIAAWDWAFYSERMRRARYDVDTAALRPWFELESVLRDGVFYAAQRLYGVTFTERASLAAWHPDARVFEVCEEDGSPVGLYILDVYTRDSKRGGAWMNALVSQSDLLGTPVIVCNNLNVPQPAAGEATLLSLDEVTTLFHEFGHALHGLFARVTYPKFAGTNVYRDFVEFPSQVNEMWRFDPEVLANYAHHRETGEPLPPEVVAGIHASATFNEGFATSEYLAAALLDQAWHGIEADAGTEITDVAAFEAACLTAAGLDNPAVPTRYASTYFAHTFSGGYDAGYYSYIWSEVQDADTGAWFAEHGGLTRENGERFRERLLARGGGIDPLEAYRDFRGRDAIIQPLLDRRGLTSRADLPVPAGTQ</sequence>
<accession>A0ABY2IRB6</accession>
<dbReference type="Gene3D" id="1.10.1370.10">
    <property type="entry name" value="Neurolysin, domain 3"/>
    <property type="match status" value="1"/>
</dbReference>
<comment type="caution">
    <text evidence="9">The sequence shown here is derived from an EMBL/GenBank/DDBJ whole genome shotgun (WGS) entry which is preliminary data.</text>
</comment>
<dbReference type="SUPFAM" id="SSF55486">
    <property type="entry name" value="Metalloproteases ('zincins'), catalytic domain"/>
    <property type="match status" value="1"/>
</dbReference>
<keyword evidence="4 7" id="KW-0378">Hydrolase</keyword>
<keyword evidence="3 7" id="KW-0479">Metal-binding</keyword>
<evidence type="ECO:0000256" key="3">
    <source>
        <dbReference type="ARBA" id="ARBA00022723"/>
    </source>
</evidence>
<dbReference type="Proteomes" id="UP000297604">
    <property type="component" value="Unassembled WGS sequence"/>
</dbReference>
<evidence type="ECO:0000313" key="10">
    <source>
        <dbReference type="Proteomes" id="UP000297604"/>
    </source>
</evidence>
<reference evidence="9 10" key="1">
    <citation type="submission" date="2019-03" db="EMBL/GenBank/DDBJ databases">
        <title>Genomics of glacier-inhabiting Cryobacterium strains.</title>
        <authorList>
            <person name="Liu Q."/>
            <person name="Xin Y.-H."/>
        </authorList>
    </citation>
    <scope>NUCLEOTIDE SEQUENCE [LARGE SCALE GENOMIC DNA]</scope>
    <source>
        <strain evidence="9 10">MDB1-5</strain>
    </source>
</reference>
<dbReference type="InterPro" id="IPR001567">
    <property type="entry name" value="Pept_M3A_M3B_dom"/>
</dbReference>
<proteinExistence type="inferred from homology"/>
<comment type="cofactor">
    <cofactor evidence="7">
        <name>Zn(2+)</name>
        <dbReference type="ChEBI" id="CHEBI:29105"/>
    </cofactor>
    <text evidence="7">Binds 1 zinc ion.</text>
</comment>
<dbReference type="Gene3D" id="3.40.390.10">
    <property type="entry name" value="Collagenase (Catalytic Domain)"/>
    <property type="match status" value="1"/>
</dbReference>
<dbReference type="RefSeq" id="WP_134561195.1">
    <property type="nucleotide sequence ID" value="NZ_SOFS01000012.1"/>
</dbReference>
<evidence type="ECO:0000313" key="9">
    <source>
        <dbReference type="EMBL" id="TFC22749.1"/>
    </source>
</evidence>
<name>A0ABY2IRB6_9MICO</name>
<keyword evidence="6 7" id="KW-0482">Metalloprotease</keyword>
<protein>
    <submittedName>
        <fullName evidence="9">M3 family peptidase</fullName>
    </submittedName>
</protein>
<keyword evidence="2 7" id="KW-0645">Protease</keyword>
<evidence type="ECO:0000259" key="8">
    <source>
        <dbReference type="Pfam" id="PF01432"/>
    </source>
</evidence>
<dbReference type="PANTHER" id="PTHR43660">
    <property type="entry name" value="DIPEPTIDYL CARBOXYPEPTIDASE"/>
    <property type="match status" value="1"/>
</dbReference>
<dbReference type="InterPro" id="IPR045090">
    <property type="entry name" value="Pept_M3A_M3B"/>
</dbReference>
<dbReference type="CDD" id="cd06456">
    <property type="entry name" value="M3A_DCP"/>
    <property type="match status" value="1"/>
</dbReference>
<dbReference type="Pfam" id="PF01432">
    <property type="entry name" value="Peptidase_M3"/>
    <property type="match status" value="1"/>
</dbReference>
<evidence type="ECO:0000256" key="5">
    <source>
        <dbReference type="ARBA" id="ARBA00022833"/>
    </source>
</evidence>